<dbReference type="OrthoDB" id="5694214at2"/>
<accession>A0A3B7N2Z8</accession>
<dbReference type="GO" id="GO:0009279">
    <property type="term" value="C:cell outer membrane"/>
    <property type="evidence" value="ECO:0007669"/>
    <property type="project" value="UniProtKB-SubCell"/>
</dbReference>
<evidence type="ECO:0000313" key="9">
    <source>
        <dbReference type="Proteomes" id="UP000263900"/>
    </source>
</evidence>
<keyword evidence="5" id="KW-0998">Cell outer membrane</keyword>
<dbReference type="InterPro" id="IPR011990">
    <property type="entry name" value="TPR-like_helical_dom_sf"/>
</dbReference>
<evidence type="ECO:0000256" key="1">
    <source>
        <dbReference type="ARBA" id="ARBA00004442"/>
    </source>
</evidence>
<feature type="domain" description="RagB/SusD" evidence="6">
    <location>
        <begin position="292"/>
        <end position="549"/>
    </location>
</feature>
<protein>
    <submittedName>
        <fullName evidence="8">RagB/SusD family nutrient uptake outer membrane protein</fullName>
    </submittedName>
</protein>
<dbReference type="EMBL" id="CP032157">
    <property type="protein sequence ID" value="AXY78435.1"/>
    <property type="molecule type" value="Genomic_DNA"/>
</dbReference>
<keyword evidence="9" id="KW-1185">Reference proteome</keyword>
<evidence type="ECO:0000256" key="3">
    <source>
        <dbReference type="ARBA" id="ARBA00022729"/>
    </source>
</evidence>
<evidence type="ECO:0000259" key="6">
    <source>
        <dbReference type="Pfam" id="PF07980"/>
    </source>
</evidence>
<dbReference type="Gene3D" id="1.25.40.390">
    <property type="match status" value="1"/>
</dbReference>
<dbReference type="Proteomes" id="UP000263900">
    <property type="component" value="Chromosome"/>
</dbReference>
<keyword evidence="4" id="KW-0472">Membrane</keyword>
<dbReference type="Pfam" id="PF07980">
    <property type="entry name" value="SusD_RagB"/>
    <property type="match status" value="1"/>
</dbReference>
<evidence type="ECO:0000259" key="7">
    <source>
        <dbReference type="Pfam" id="PF14322"/>
    </source>
</evidence>
<proteinExistence type="inferred from homology"/>
<name>A0A3B7N2Z8_9BACT</name>
<dbReference type="PROSITE" id="PS51257">
    <property type="entry name" value="PROKAR_LIPOPROTEIN"/>
    <property type="match status" value="1"/>
</dbReference>
<dbReference type="SUPFAM" id="SSF48452">
    <property type="entry name" value="TPR-like"/>
    <property type="match status" value="1"/>
</dbReference>
<evidence type="ECO:0000256" key="5">
    <source>
        <dbReference type="ARBA" id="ARBA00023237"/>
    </source>
</evidence>
<dbReference type="AlphaFoldDB" id="A0A3B7N2Z8"/>
<dbReference type="InterPro" id="IPR033985">
    <property type="entry name" value="SusD-like_N"/>
</dbReference>
<evidence type="ECO:0000256" key="4">
    <source>
        <dbReference type="ARBA" id="ARBA00023136"/>
    </source>
</evidence>
<comment type="similarity">
    <text evidence="2">Belongs to the SusD family.</text>
</comment>
<keyword evidence="3" id="KW-0732">Signal</keyword>
<evidence type="ECO:0000313" key="8">
    <source>
        <dbReference type="EMBL" id="AXY78435.1"/>
    </source>
</evidence>
<organism evidence="8 9">
    <name type="scientific">Paraflavitalea soli</name>
    <dbReference type="NCBI Taxonomy" id="2315862"/>
    <lineage>
        <taxon>Bacteria</taxon>
        <taxon>Pseudomonadati</taxon>
        <taxon>Bacteroidota</taxon>
        <taxon>Chitinophagia</taxon>
        <taxon>Chitinophagales</taxon>
        <taxon>Chitinophagaceae</taxon>
        <taxon>Paraflavitalea</taxon>
    </lineage>
</organism>
<gene>
    <name evidence="8" type="ORF">D3H65_32555</name>
</gene>
<dbReference type="InterPro" id="IPR012944">
    <property type="entry name" value="SusD_RagB_dom"/>
</dbReference>
<feature type="domain" description="SusD-like N-terminal" evidence="7">
    <location>
        <begin position="90"/>
        <end position="213"/>
    </location>
</feature>
<dbReference type="KEGG" id="pseg:D3H65_32555"/>
<sequence>MKQSIRNTVGLSVVAAAMLCGCNKKLDLVPESKIGDETFWKTTNDLVLACNELYNSLPVMSNNVNAVWSDDGYAQAPNGISDGTRTIPVTDNAFSIPYTLIRKSNNILEKSVKTTGDAAQIRRYRAEAYFFRAFAYSELVKRYGDVPLVLRTFDVFDTLATAHRTPRERVLDSLYRDLDSAAAGLPTATALAAAEYGRITRNAALAMKSRVGLFEGTRNKYHALGDANKHLNIALAATETLMTTGGHQLYKHPTVPDSSFFYLFQYAGNGRNNKENILVRLYGQNATNSISEHNYTRQFLDAGGVNPTRSFVDAYLYKDGLPLGKSPLEQPQTTTLSEFTDRDPRIGMTVFSKLVPGFSLTAYTPTFAFTPTGYKTRKYATVEDWASQQSFNHHIIIRYGEILLNYAELKFELGGGAISDADLDISINLLRDRAKMPKLTNAFVTANGLNMQEEMRRERRIELAFEGEFRYWDLIRWKTAEVELVKAVKGSKKFPAEQVNVITAPVDANGFVIVQDASKRTFDVKRDYWWPIPSNETGLNVNMKQNPFW</sequence>
<dbReference type="Pfam" id="PF14322">
    <property type="entry name" value="SusD-like_3"/>
    <property type="match status" value="1"/>
</dbReference>
<evidence type="ECO:0000256" key="2">
    <source>
        <dbReference type="ARBA" id="ARBA00006275"/>
    </source>
</evidence>
<dbReference type="RefSeq" id="WP_119054307.1">
    <property type="nucleotide sequence ID" value="NZ_CP032157.1"/>
</dbReference>
<comment type="subcellular location">
    <subcellularLocation>
        <location evidence="1">Cell outer membrane</location>
    </subcellularLocation>
</comment>
<reference evidence="8 9" key="1">
    <citation type="submission" date="2018-09" db="EMBL/GenBank/DDBJ databases">
        <title>Genome sequencing of strain 6GH32-13.</title>
        <authorList>
            <person name="Weon H.-Y."/>
            <person name="Heo J."/>
            <person name="Kwon S.-W."/>
        </authorList>
    </citation>
    <scope>NUCLEOTIDE SEQUENCE [LARGE SCALE GENOMIC DNA]</scope>
    <source>
        <strain evidence="8 9">5GH32-13</strain>
    </source>
</reference>